<dbReference type="PANTHER" id="PTHR30153">
    <property type="entry name" value="REPLICATIVE DNA HELICASE DNAB"/>
    <property type="match status" value="1"/>
</dbReference>
<dbReference type="Gene3D" id="3.40.50.300">
    <property type="entry name" value="P-loop containing nucleotide triphosphate hydrolases"/>
    <property type="match status" value="1"/>
</dbReference>
<dbReference type="PROSITE" id="PS51199">
    <property type="entry name" value="SF4_HELICASE"/>
    <property type="match status" value="1"/>
</dbReference>
<dbReference type="Pfam" id="PF00772">
    <property type="entry name" value="DnaB"/>
    <property type="match status" value="1"/>
</dbReference>
<organism evidence="14 15">
    <name type="scientific">Providencia huaxiensis</name>
    <dbReference type="NCBI Taxonomy" id="2027290"/>
    <lineage>
        <taxon>Bacteria</taxon>
        <taxon>Pseudomonadati</taxon>
        <taxon>Pseudomonadota</taxon>
        <taxon>Gammaproteobacteria</taxon>
        <taxon>Enterobacterales</taxon>
        <taxon>Morganellaceae</taxon>
        <taxon>Providencia</taxon>
    </lineage>
</organism>
<feature type="domain" description="SF4 helicase" evidence="13">
    <location>
        <begin position="182"/>
        <end position="448"/>
    </location>
</feature>
<comment type="caution">
    <text evidence="14">The sequence shown here is derived from an EMBL/GenBank/DDBJ whole genome shotgun (WGS) entry which is preliminary data.</text>
</comment>
<evidence type="ECO:0000256" key="7">
    <source>
        <dbReference type="ARBA" id="ARBA00022840"/>
    </source>
</evidence>
<dbReference type="EC" id="5.6.2.3" evidence="10"/>
<dbReference type="Proteomes" id="UP000674270">
    <property type="component" value="Unassembled WGS sequence"/>
</dbReference>
<dbReference type="InterPro" id="IPR036185">
    <property type="entry name" value="DNA_heli_DnaB-like_N_sf"/>
</dbReference>
<dbReference type="SUPFAM" id="SSF48024">
    <property type="entry name" value="N-terminal domain of DnaB helicase"/>
    <property type="match status" value="1"/>
</dbReference>
<reference evidence="14" key="1">
    <citation type="submission" date="2021-03" db="EMBL/GenBank/DDBJ databases">
        <authorList>
            <person name="Stanton E."/>
        </authorList>
    </citation>
    <scope>NUCLEOTIDE SEQUENCE</scope>
    <source>
        <strain evidence="14">2020EL-00113</strain>
    </source>
</reference>
<evidence type="ECO:0000256" key="2">
    <source>
        <dbReference type="ARBA" id="ARBA00022515"/>
    </source>
</evidence>
<dbReference type="SUPFAM" id="SSF52540">
    <property type="entry name" value="P-loop containing nucleoside triphosphate hydrolases"/>
    <property type="match status" value="1"/>
</dbReference>
<evidence type="ECO:0000256" key="9">
    <source>
        <dbReference type="ARBA" id="ARBA00023235"/>
    </source>
</evidence>
<dbReference type="GO" id="GO:0003677">
    <property type="term" value="F:DNA binding"/>
    <property type="evidence" value="ECO:0007669"/>
    <property type="project" value="UniProtKB-KW"/>
</dbReference>
<evidence type="ECO:0000256" key="5">
    <source>
        <dbReference type="ARBA" id="ARBA00022801"/>
    </source>
</evidence>
<proteinExistence type="inferred from homology"/>
<evidence type="ECO:0000256" key="12">
    <source>
        <dbReference type="SAM" id="MobiDB-lite"/>
    </source>
</evidence>
<dbReference type="InterPro" id="IPR016136">
    <property type="entry name" value="DNA_helicase_N/primase_C"/>
</dbReference>
<feature type="compositionally biased region" description="Polar residues" evidence="12">
    <location>
        <begin position="460"/>
        <end position="472"/>
    </location>
</feature>
<dbReference type="EMBL" id="JAGKLY010000001">
    <property type="protein sequence ID" value="MBQ0267166.1"/>
    <property type="molecule type" value="Genomic_DNA"/>
</dbReference>
<sequence>MTNNIFAPPNSAEAEQAVLGGLMISTDEDKRQRVISLIKPESFYQWAHNRIFSEIVRLIKTNQPTDVITVSDALTANGDLDKVGGFAYVAELCMLPTAANIVNYARIIRDKAIQRYAINNLNTCVEMLMANDGLEVNHKLANVQQVVSSIIEHAKTGKSKGLRPARDVVGDWVEEVERRFDDPTNAAGFTLGIESLDDLMAPKQALRGSLIVVGARPKMGKTAFYNRVATHFALNHRLPTLLFSLEMTDRGIIERMIAQEGGVSADIFYTGAHDDMEMARALARAEEIAESNMYIDSTPGVDLHHIIAECRKVKRVKGKIGLIAVDYLTLIKAAPAERRDIAYGDITTGLKNLAKEMDCVVLLLTQLNRKLEERADKRPTPADSRDTGQIEQDCDVWIGLYRDAVYNNNADKSLMEIILRLNRDGNTGTAHGQLVNSYIKNISQSEAERLSMKGQESKRNYSQKVTQATEAF</sequence>
<dbReference type="GO" id="GO:0043139">
    <property type="term" value="F:5'-3' DNA helicase activity"/>
    <property type="evidence" value="ECO:0007669"/>
    <property type="project" value="UniProtKB-EC"/>
</dbReference>
<keyword evidence="3" id="KW-0235">DNA replication</keyword>
<accession>A0A8I2AD21</accession>
<evidence type="ECO:0000313" key="15">
    <source>
        <dbReference type="Proteomes" id="UP000674270"/>
    </source>
</evidence>
<comment type="catalytic activity">
    <reaction evidence="11">
        <text>ATP + H2O = ADP + phosphate + H(+)</text>
        <dbReference type="Rhea" id="RHEA:13065"/>
        <dbReference type="ChEBI" id="CHEBI:15377"/>
        <dbReference type="ChEBI" id="CHEBI:15378"/>
        <dbReference type="ChEBI" id="CHEBI:30616"/>
        <dbReference type="ChEBI" id="CHEBI:43474"/>
        <dbReference type="ChEBI" id="CHEBI:456216"/>
        <dbReference type="EC" id="5.6.2.3"/>
    </reaction>
</comment>
<dbReference type="PANTHER" id="PTHR30153:SF2">
    <property type="entry name" value="REPLICATIVE DNA HELICASE"/>
    <property type="match status" value="1"/>
</dbReference>
<dbReference type="RefSeq" id="WP_181468552.1">
    <property type="nucleotide sequence ID" value="NZ_CP194034.1"/>
</dbReference>
<keyword evidence="6" id="KW-0347">Helicase</keyword>
<evidence type="ECO:0000313" key="14">
    <source>
        <dbReference type="EMBL" id="MBQ0267166.1"/>
    </source>
</evidence>
<keyword evidence="2" id="KW-0639">Primosome</keyword>
<name>A0A8I2AD21_9GAMM</name>
<evidence type="ECO:0000256" key="10">
    <source>
        <dbReference type="ARBA" id="ARBA00044969"/>
    </source>
</evidence>
<dbReference type="GO" id="GO:0005829">
    <property type="term" value="C:cytosol"/>
    <property type="evidence" value="ECO:0007669"/>
    <property type="project" value="TreeGrafter"/>
</dbReference>
<dbReference type="InterPro" id="IPR007693">
    <property type="entry name" value="DNA_helicase_DnaB-like_N"/>
</dbReference>
<dbReference type="Pfam" id="PF03796">
    <property type="entry name" value="DnaB_C"/>
    <property type="match status" value="1"/>
</dbReference>
<evidence type="ECO:0000256" key="4">
    <source>
        <dbReference type="ARBA" id="ARBA00022741"/>
    </source>
</evidence>
<dbReference type="InterPro" id="IPR027417">
    <property type="entry name" value="P-loop_NTPase"/>
</dbReference>
<dbReference type="AlphaFoldDB" id="A0A8I2AD21"/>
<dbReference type="GO" id="GO:0016787">
    <property type="term" value="F:hydrolase activity"/>
    <property type="evidence" value="ECO:0007669"/>
    <property type="project" value="UniProtKB-KW"/>
</dbReference>
<keyword evidence="7" id="KW-0067">ATP-binding</keyword>
<keyword evidence="5" id="KW-0378">Hydrolase</keyword>
<dbReference type="GO" id="GO:0005524">
    <property type="term" value="F:ATP binding"/>
    <property type="evidence" value="ECO:0007669"/>
    <property type="project" value="UniProtKB-KW"/>
</dbReference>
<gene>
    <name evidence="14" type="ORF">J7T18_02505</name>
</gene>
<dbReference type="GO" id="GO:1990077">
    <property type="term" value="C:primosome complex"/>
    <property type="evidence" value="ECO:0007669"/>
    <property type="project" value="UniProtKB-KW"/>
</dbReference>
<feature type="region of interest" description="Disordered" evidence="12">
    <location>
        <begin position="451"/>
        <end position="472"/>
    </location>
</feature>
<evidence type="ECO:0000256" key="1">
    <source>
        <dbReference type="ARBA" id="ARBA00008428"/>
    </source>
</evidence>
<evidence type="ECO:0000256" key="3">
    <source>
        <dbReference type="ARBA" id="ARBA00022705"/>
    </source>
</evidence>
<dbReference type="GO" id="GO:0006269">
    <property type="term" value="P:DNA replication, synthesis of primer"/>
    <property type="evidence" value="ECO:0007669"/>
    <property type="project" value="UniProtKB-KW"/>
</dbReference>
<protein>
    <recommendedName>
        <fullName evidence="10">DNA 5'-3' helicase</fullName>
        <ecNumber evidence="10">5.6.2.3</ecNumber>
    </recommendedName>
</protein>
<evidence type="ECO:0000259" key="13">
    <source>
        <dbReference type="PROSITE" id="PS51199"/>
    </source>
</evidence>
<evidence type="ECO:0000256" key="8">
    <source>
        <dbReference type="ARBA" id="ARBA00023125"/>
    </source>
</evidence>
<keyword evidence="9" id="KW-0413">Isomerase</keyword>
<dbReference type="Gene3D" id="1.10.860.10">
    <property type="entry name" value="DNAb Helicase, Chain A"/>
    <property type="match status" value="1"/>
</dbReference>
<evidence type="ECO:0000256" key="11">
    <source>
        <dbReference type="ARBA" id="ARBA00048954"/>
    </source>
</evidence>
<evidence type="ECO:0000256" key="6">
    <source>
        <dbReference type="ARBA" id="ARBA00022806"/>
    </source>
</evidence>
<dbReference type="InterPro" id="IPR007694">
    <property type="entry name" value="DNA_helicase_DnaB-like_C"/>
</dbReference>
<comment type="similarity">
    <text evidence="1">Belongs to the helicase family. DnaB subfamily.</text>
</comment>
<keyword evidence="4" id="KW-0547">Nucleotide-binding</keyword>
<keyword evidence="8" id="KW-0238">DNA-binding</keyword>
<dbReference type="CDD" id="cd00984">
    <property type="entry name" value="DnaB_C"/>
    <property type="match status" value="1"/>
</dbReference>